<dbReference type="PANTHER" id="PTHR12241:SF147">
    <property type="entry name" value="TUBULIN POLYGLUTAMYLASE TTLL7"/>
    <property type="match status" value="1"/>
</dbReference>
<dbReference type="VEuPathDB" id="TrichDB:TVAG_235620"/>
<dbReference type="GO" id="GO:0000226">
    <property type="term" value="P:microtubule cytoskeleton organization"/>
    <property type="evidence" value="ECO:0000318"/>
    <property type="project" value="GO_Central"/>
</dbReference>
<evidence type="ECO:0000256" key="1">
    <source>
        <dbReference type="ARBA" id="ARBA00022598"/>
    </source>
</evidence>
<dbReference type="AlphaFoldDB" id="A2FWM1"/>
<evidence type="ECO:0000256" key="3">
    <source>
        <dbReference type="ARBA" id="ARBA00022840"/>
    </source>
</evidence>
<keyword evidence="1 6" id="KW-0436">Ligase</keyword>
<dbReference type="PROSITE" id="PS50975">
    <property type="entry name" value="ATP_GRASP"/>
    <property type="match status" value="1"/>
</dbReference>
<dbReference type="InterPro" id="IPR011761">
    <property type="entry name" value="ATP-grasp"/>
</dbReference>
<dbReference type="SMR" id="A2FWM1"/>
<dbReference type="RefSeq" id="XP_001303611.1">
    <property type="nucleotide sequence ID" value="XM_001303610.1"/>
</dbReference>
<gene>
    <name evidence="6" type="ORF">TVAG_235620</name>
</gene>
<dbReference type="OrthoDB" id="202825at2759"/>
<dbReference type="eggNOG" id="KOG2158">
    <property type="taxonomic scope" value="Eukaryota"/>
</dbReference>
<keyword evidence="3 4" id="KW-0067">ATP-binding</keyword>
<name>A2FWM1_TRIV3</name>
<feature type="domain" description="ATP-grasp" evidence="5">
    <location>
        <begin position="91"/>
        <end position="352"/>
    </location>
</feature>
<dbReference type="GO" id="GO:0005524">
    <property type="term" value="F:ATP binding"/>
    <property type="evidence" value="ECO:0007669"/>
    <property type="project" value="UniProtKB-UniRule"/>
</dbReference>
<evidence type="ECO:0000256" key="2">
    <source>
        <dbReference type="ARBA" id="ARBA00022741"/>
    </source>
</evidence>
<dbReference type="FunCoup" id="A2FWM1">
    <property type="interactions" value="1"/>
</dbReference>
<evidence type="ECO:0000259" key="5">
    <source>
        <dbReference type="PROSITE" id="PS50975"/>
    </source>
</evidence>
<evidence type="ECO:0000313" key="7">
    <source>
        <dbReference type="Proteomes" id="UP000001542"/>
    </source>
</evidence>
<keyword evidence="7" id="KW-1185">Reference proteome</keyword>
<dbReference type="VEuPathDB" id="TrichDB:TVAGG3_0346170"/>
<keyword evidence="2 4" id="KW-0547">Nucleotide-binding</keyword>
<dbReference type="EMBL" id="DS114089">
    <property type="protein sequence ID" value="EAX90681.1"/>
    <property type="molecule type" value="Genomic_DNA"/>
</dbReference>
<proteinExistence type="predicted"/>
<reference evidence="6" key="2">
    <citation type="journal article" date="2007" name="Science">
        <title>Draft genome sequence of the sexually transmitted pathogen Trichomonas vaginalis.</title>
        <authorList>
            <person name="Carlton J.M."/>
            <person name="Hirt R.P."/>
            <person name="Silva J.C."/>
            <person name="Delcher A.L."/>
            <person name="Schatz M."/>
            <person name="Zhao Q."/>
            <person name="Wortman J.R."/>
            <person name="Bidwell S.L."/>
            <person name="Alsmark U.C.M."/>
            <person name="Besteiro S."/>
            <person name="Sicheritz-Ponten T."/>
            <person name="Noel C.J."/>
            <person name="Dacks J.B."/>
            <person name="Foster P.G."/>
            <person name="Simillion C."/>
            <person name="Van de Peer Y."/>
            <person name="Miranda-Saavedra D."/>
            <person name="Barton G.J."/>
            <person name="Westrop G.D."/>
            <person name="Mueller S."/>
            <person name="Dessi D."/>
            <person name="Fiori P.L."/>
            <person name="Ren Q."/>
            <person name="Paulsen I."/>
            <person name="Zhang H."/>
            <person name="Bastida-Corcuera F.D."/>
            <person name="Simoes-Barbosa A."/>
            <person name="Brown M.T."/>
            <person name="Hayes R.D."/>
            <person name="Mukherjee M."/>
            <person name="Okumura C.Y."/>
            <person name="Schneider R."/>
            <person name="Smith A.J."/>
            <person name="Vanacova S."/>
            <person name="Villalvazo M."/>
            <person name="Haas B.J."/>
            <person name="Pertea M."/>
            <person name="Feldblyum T.V."/>
            <person name="Utterback T.R."/>
            <person name="Shu C.L."/>
            <person name="Osoegawa K."/>
            <person name="de Jong P.J."/>
            <person name="Hrdy I."/>
            <person name="Horvathova L."/>
            <person name="Zubacova Z."/>
            <person name="Dolezal P."/>
            <person name="Malik S.B."/>
            <person name="Logsdon J.M. Jr."/>
            <person name="Henze K."/>
            <person name="Gupta A."/>
            <person name="Wang C.C."/>
            <person name="Dunne R.L."/>
            <person name="Upcroft J.A."/>
            <person name="Upcroft P."/>
            <person name="White O."/>
            <person name="Salzberg S.L."/>
            <person name="Tang P."/>
            <person name="Chiu C.-H."/>
            <person name="Lee Y.-S."/>
            <person name="Embley T.M."/>
            <person name="Coombs G.H."/>
            <person name="Mottram J.C."/>
            <person name="Tachezy J."/>
            <person name="Fraser-Liggett C.M."/>
            <person name="Johnson P.J."/>
        </authorList>
    </citation>
    <scope>NUCLEOTIDE SEQUENCE [LARGE SCALE GENOMIC DNA]</scope>
    <source>
        <strain evidence="6">G3</strain>
    </source>
</reference>
<dbReference type="KEGG" id="tva:4748368"/>
<dbReference type="Proteomes" id="UP000001542">
    <property type="component" value="Unassembled WGS sequence"/>
</dbReference>
<dbReference type="GO" id="GO:0046872">
    <property type="term" value="F:metal ion binding"/>
    <property type="evidence" value="ECO:0007669"/>
    <property type="project" value="InterPro"/>
</dbReference>
<dbReference type="InParanoid" id="A2FWM1"/>
<evidence type="ECO:0000313" key="6">
    <source>
        <dbReference type="EMBL" id="EAX90681.1"/>
    </source>
</evidence>
<dbReference type="Pfam" id="PF03133">
    <property type="entry name" value="TTL"/>
    <property type="match status" value="1"/>
</dbReference>
<dbReference type="PANTHER" id="PTHR12241">
    <property type="entry name" value="TUBULIN POLYGLUTAMYLASE"/>
    <property type="match status" value="1"/>
</dbReference>
<dbReference type="OMA" id="NIKMQPR"/>
<dbReference type="InterPro" id="IPR004344">
    <property type="entry name" value="TTL/TTLL_fam"/>
</dbReference>
<accession>A2FWM1</accession>
<sequence length="595" mass="68894">MNEVEIKKKKVKKPLSVNLDNTHYQLIHSCVEEMGWKVTSSTTANTLFWVDAEGCSDIITAMKPYQFVNHFPLMAEIAHKVELAKNYDKMSKFLPDIYTFHPHSFILPREAKILKEYMYSIPKKSNRTIIIKPDTGSQGKGIKLIQNPNLVDDYYDDAVAQKYIEPYLIDGYKFDLRIYVLVTHISPLRIYIHNEGMARFCSEPYKPPKSSNLDEVYGHLTNFSLNKKCENFQTNDTDIAPETGSKRTLTSIFNKLKENSVDVKILQDKIDNIIRYTIASIASQLKIAYSSKIFNSDNKCRCFEILGFDILIDKDVNPWLIEVNTVPSLQTGSPFDESLKRSAVIGAMKIIDLKKTIKSRYKKALKNCNMKERENICSFDPVKETEISKTTNWRLIYPVSDNPSVENTMEQAIKFSERMFIKDNKSSTIRKQKQVEVSKAPVIEKKPKSAPVNRPKPTTILKPLNAEKPVKDCNKATQKLSVYQREPVKTRKVTILPKFEEKVKVNLCRPSLSKPNTRQSSPVLMDRYKAPLMRRNIFEFDNQSIFSHSRYFPREIISISEEENRKEILFQREESAQLMHLRSKIRLIFDALQKK</sequence>
<organism evidence="6 7">
    <name type="scientific">Trichomonas vaginalis (strain ATCC PRA-98 / G3)</name>
    <dbReference type="NCBI Taxonomy" id="412133"/>
    <lineage>
        <taxon>Eukaryota</taxon>
        <taxon>Metamonada</taxon>
        <taxon>Parabasalia</taxon>
        <taxon>Trichomonadida</taxon>
        <taxon>Trichomonadidae</taxon>
        <taxon>Trichomonas</taxon>
    </lineage>
</organism>
<dbReference type="GO" id="GO:0036064">
    <property type="term" value="C:ciliary basal body"/>
    <property type="evidence" value="ECO:0000318"/>
    <property type="project" value="GO_Central"/>
</dbReference>
<dbReference type="GO" id="GO:0015631">
    <property type="term" value="F:tubulin binding"/>
    <property type="evidence" value="ECO:0000318"/>
    <property type="project" value="GO_Central"/>
</dbReference>
<dbReference type="SUPFAM" id="SSF56059">
    <property type="entry name" value="Glutathione synthetase ATP-binding domain-like"/>
    <property type="match status" value="1"/>
</dbReference>
<dbReference type="GO" id="GO:0070740">
    <property type="term" value="F:tubulin-glutamic acid ligase activity"/>
    <property type="evidence" value="ECO:0000318"/>
    <property type="project" value="GO_Central"/>
</dbReference>
<dbReference type="Gene3D" id="3.30.470.20">
    <property type="entry name" value="ATP-grasp fold, B domain"/>
    <property type="match status" value="1"/>
</dbReference>
<dbReference type="PROSITE" id="PS51221">
    <property type="entry name" value="TTL"/>
    <property type="match status" value="1"/>
</dbReference>
<protein>
    <submittedName>
        <fullName evidence="6">Tubulin-tyrosine ligase family protein</fullName>
    </submittedName>
</protein>
<evidence type="ECO:0000256" key="4">
    <source>
        <dbReference type="PROSITE-ProRule" id="PRU00409"/>
    </source>
</evidence>
<reference evidence="6" key="1">
    <citation type="submission" date="2006-10" db="EMBL/GenBank/DDBJ databases">
        <authorList>
            <person name="Amadeo P."/>
            <person name="Zhao Q."/>
            <person name="Wortman J."/>
            <person name="Fraser-Liggett C."/>
            <person name="Carlton J."/>
        </authorList>
    </citation>
    <scope>NUCLEOTIDE SEQUENCE</scope>
    <source>
        <strain evidence="6">G3</strain>
    </source>
</reference>